<evidence type="ECO:0000313" key="1">
    <source>
        <dbReference type="EMBL" id="CAH0530119.1"/>
    </source>
</evidence>
<reference evidence="1" key="1">
    <citation type="submission" date="2021-12" db="EMBL/GenBank/DDBJ databases">
        <authorList>
            <person name="Rodrigo-Torres L."/>
            <person name="Arahal R. D."/>
            <person name="Lucena T."/>
        </authorList>
    </citation>
    <scope>NUCLEOTIDE SEQUENCE</scope>
    <source>
        <strain evidence="1">CECT 8226</strain>
    </source>
</reference>
<gene>
    <name evidence="1" type="ORF">VHP8226_03835</name>
</gene>
<organism evidence="1 2">
    <name type="scientific">Vibrio hippocampi</name>
    <dbReference type="NCBI Taxonomy" id="654686"/>
    <lineage>
        <taxon>Bacteria</taxon>
        <taxon>Pseudomonadati</taxon>
        <taxon>Pseudomonadota</taxon>
        <taxon>Gammaproteobacteria</taxon>
        <taxon>Vibrionales</taxon>
        <taxon>Vibrionaceae</taxon>
        <taxon>Vibrio</taxon>
    </lineage>
</organism>
<comment type="caution">
    <text evidence="1">The sequence shown here is derived from an EMBL/GenBank/DDBJ whole genome shotgun (WGS) entry which is preliminary data.</text>
</comment>
<dbReference type="EMBL" id="CAKLCM010000003">
    <property type="protein sequence ID" value="CAH0530119.1"/>
    <property type="molecule type" value="Genomic_DNA"/>
</dbReference>
<evidence type="ECO:0000313" key="2">
    <source>
        <dbReference type="Proteomes" id="UP000838160"/>
    </source>
</evidence>
<dbReference type="Proteomes" id="UP000838160">
    <property type="component" value="Unassembled WGS sequence"/>
</dbReference>
<proteinExistence type="predicted"/>
<sequence>MGVITLRALLKLIQSDTDVFTEFISTTDADGFTARSQFGCRSSLT</sequence>
<accession>A0ABM8ZNF9</accession>
<keyword evidence="2" id="KW-1185">Reference proteome</keyword>
<protein>
    <submittedName>
        <fullName evidence="1">Uncharacterized protein</fullName>
    </submittedName>
</protein>
<name>A0ABM8ZNF9_9VIBR</name>